<protein>
    <recommendedName>
        <fullName evidence="4">Glucose/Sorbosone dehydrogenase domain-containing protein</fullName>
    </recommendedName>
</protein>
<proteinExistence type="predicted"/>
<dbReference type="PATRIC" id="fig|1036673.3.peg.7202"/>
<dbReference type="KEGG" id="pms:KNP414_07727"/>
<accession>F8FEX8</accession>
<evidence type="ECO:0000256" key="1">
    <source>
        <dbReference type="SAM" id="MobiDB-lite"/>
    </source>
</evidence>
<dbReference type="Proteomes" id="UP000006620">
    <property type="component" value="Chromosome"/>
</dbReference>
<name>F8FEX8_PAEMK</name>
<evidence type="ECO:0000313" key="2">
    <source>
        <dbReference type="EMBL" id="AEI46213.1"/>
    </source>
</evidence>
<evidence type="ECO:0000313" key="3">
    <source>
        <dbReference type="Proteomes" id="UP000006620"/>
    </source>
</evidence>
<organism evidence="2 3">
    <name type="scientific">Paenibacillus mucilaginosus (strain KNP414)</name>
    <dbReference type="NCBI Taxonomy" id="1036673"/>
    <lineage>
        <taxon>Bacteria</taxon>
        <taxon>Bacillati</taxon>
        <taxon>Bacillota</taxon>
        <taxon>Bacilli</taxon>
        <taxon>Bacillales</taxon>
        <taxon>Paenibacillaceae</taxon>
        <taxon>Paenibacillus</taxon>
    </lineage>
</organism>
<dbReference type="EMBL" id="CP002869">
    <property type="protein sequence ID" value="AEI46213.1"/>
    <property type="molecule type" value="Genomic_DNA"/>
</dbReference>
<evidence type="ECO:0008006" key="4">
    <source>
        <dbReference type="Google" id="ProtNLM"/>
    </source>
</evidence>
<feature type="region of interest" description="Disordered" evidence="1">
    <location>
        <begin position="1"/>
        <end position="26"/>
    </location>
</feature>
<reference evidence="3" key="1">
    <citation type="submission" date="2011-06" db="EMBL/GenBank/DDBJ databases">
        <title>Complete genome sequence of Paenibacillus mucilaginosus KNP414.</title>
        <authorList>
            <person name="Wang J."/>
            <person name="Hu S."/>
            <person name="Hu X."/>
            <person name="Zhang B."/>
            <person name="Dong D."/>
            <person name="Zhang S."/>
            <person name="Zhao K."/>
            <person name="Wu D."/>
        </authorList>
    </citation>
    <scope>NUCLEOTIDE SEQUENCE [LARGE SCALE GENOMIC DNA]</scope>
    <source>
        <strain evidence="3">KNP414</strain>
    </source>
</reference>
<reference evidence="2 3" key="2">
    <citation type="journal article" date="2013" name="Genome Announc.">
        <title>Genome Sequence of Growth-Improving Paenibacillus mucilaginosus Strain KNP414.</title>
        <authorList>
            <person name="Lu J.J."/>
            <person name="Wang J.F."/>
            <person name="Hu X.F."/>
        </authorList>
    </citation>
    <scope>NUCLEOTIDE SEQUENCE [LARGE SCALE GENOMIC DNA]</scope>
    <source>
        <strain evidence="2 3">KNP414</strain>
    </source>
</reference>
<dbReference type="HOGENOM" id="CLU_3346766_0_0_9"/>
<gene>
    <name evidence="2" type="ordered locus">KNP414_07727</name>
</gene>
<dbReference type="AlphaFoldDB" id="F8FEX8"/>
<sequence>MVEGPDGPLYALANNRDGGGNPHDDKIIRLKPAVGVK</sequence>